<dbReference type="InterPro" id="IPR013525">
    <property type="entry name" value="ABC2_TM"/>
</dbReference>
<dbReference type="PANTHER" id="PTHR43229">
    <property type="entry name" value="NODULATION PROTEIN J"/>
    <property type="match status" value="1"/>
</dbReference>
<dbReference type="NCBIfam" id="TIGR01247">
    <property type="entry name" value="drrB"/>
    <property type="match status" value="1"/>
</dbReference>
<organism evidence="7 8">
    <name type="scientific">candidate division MSBL1 archaeon SCGC-AAA259D14</name>
    <dbReference type="NCBI Taxonomy" id="1698261"/>
    <lineage>
        <taxon>Archaea</taxon>
        <taxon>Methanobacteriati</taxon>
        <taxon>Methanobacteriota</taxon>
        <taxon>candidate division MSBL1</taxon>
    </lineage>
</organism>
<evidence type="ECO:0000259" key="6">
    <source>
        <dbReference type="PROSITE" id="PS51012"/>
    </source>
</evidence>
<proteinExistence type="predicted"/>
<dbReference type="PANTHER" id="PTHR43229:SF2">
    <property type="entry name" value="NODULATION PROTEIN J"/>
    <property type="match status" value="1"/>
</dbReference>
<evidence type="ECO:0000256" key="4">
    <source>
        <dbReference type="ARBA" id="ARBA00023136"/>
    </source>
</evidence>
<dbReference type="EMBL" id="LHXL01000001">
    <property type="protein sequence ID" value="KXA90724.1"/>
    <property type="molecule type" value="Genomic_DNA"/>
</dbReference>
<dbReference type="AlphaFoldDB" id="A0A133U959"/>
<feature type="domain" description="ABC transmembrane type-2" evidence="6">
    <location>
        <begin position="22"/>
        <end position="252"/>
    </location>
</feature>
<feature type="transmembrane region" description="Helical" evidence="5">
    <location>
        <begin position="225"/>
        <end position="249"/>
    </location>
</feature>
<dbReference type="Pfam" id="PF01061">
    <property type="entry name" value="ABC2_membrane"/>
    <property type="match status" value="1"/>
</dbReference>
<evidence type="ECO:0000256" key="1">
    <source>
        <dbReference type="ARBA" id="ARBA00004141"/>
    </source>
</evidence>
<feature type="transmembrane region" description="Helical" evidence="5">
    <location>
        <begin position="58"/>
        <end position="82"/>
    </location>
</feature>
<evidence type="ECO:0000313" key="8">
    <source>
        <dbReference type="Proteomes" id="UP000070589"/>
    </source>
</evidence>
<dbReference type="Proteomes" id="UP000070589">
    <property type="component" value="Unassembled WGS sequence"/>
</dbReference>
<gene>
    <name evidence="7" type="ORF">AKJ62_00135</name>
</gene>
<dbReference type="InterPro" id="IPR000412">
    <property type="entry name" value="ABC_2_transport"/>
</dbReference>
<feature type="transmembrane region" description="Helical" evidence="5">
    <location>
        <begin position="135"/>
        <end position="160"/>
    </location>
</feature>
<keyword evidence="4 5" id="KW-0472">Membrane</keyword>
<reference evidence="7 8" key="1">
    <citation type="journal article" date="2016" name="Sci. Rep.">
        <title>Metabolic traits of an uncultured archaeal lineage -MSBL1- from brine pools of the Red Sea.</title>
        <authorList>
            <person name="Mwirichia R."/>
            <person name="Alam I."/>
            <person name="Rashid M."/>
            <person name="Vinu M."/>
            <person name="Ba-Alawi W."/>
            <person name="Anthony Kamau A."/>
            <person name="Kamanda Ngugi D."/>
            <person name="Goker M."/>
            <person name="Klenk H.P."/>
            <person name="Bajic V."/>
            <person name="Stingl U."/>
        </authorList>
    </citation>
    <scope>NUCLEOTIDE SEQUENCE [LARGE SCALE GENOMIC DNA]</scope>
    <source>
        <strain evidence="7">SCGC-AAA259D14</strain>
    </source>
</reference>
<dbReference type="InterPro" id="IPR051784">
    <property type="entry name" value="Nod_factor_ABC_transporter"/>
</dbReference>
<dbReference type="GO" id="GO:0043190">
    <property type="term" value="C:ATP-binding cassette (ABC) transporter complex"/>
    <property type="evidence" value="ECO:0007669"/>
    <property type="project" value="InterPro"/>
</dbReference>
<dbReference type="PATRIC" id="fig|1698261.3.peg.32"/>
<dbReference type="PIRSF" id="PIRSF006648">
    <property type="entry name" value="DrrB"/>
    <property type="match status" value="1"/>
</dbReference>
<sequence>MVGEVIYTLWLRDMKQYLRAKTRIVTSLTMPLLWMGIIGVGLNSAIPRMPGTNFDYLTFMAPGIVGMTMLFTGTFSGVSVLWDKQFGFMKEILVAPVSRLHVMVGKVFGGATTAIIQGVLILIIASFLGVPFPSIYGLALALVFMLLISFGFVSIGLIFATQMDDPQTFPMAMNFFILPMFFLSGALYPLGTAPSWLKTLAYLNPLAYGVDGLRSAILSTYTPYFSLWVDLIVLIVFTVVAITAGIRFFSRMEV</sequence>
<evidence type="ECO:0000313" key="7">
    <source>
        <dbReference type="EMBL" id="KXA90724.1"/>
    </source>
</evidence>
<dbReference type="InterPro" id="IPR047817">
    <property type="entry name" value="ABC2_TM_bact-type"/>
</dbReference>
<evidence type="ECO:0000256" key="5">
    <source>
        <dbReference type="SAM" id="Phobius"/>
    </source>
</evidence>
<comment type="subcellular location">
    <subcellularLocation>
        <location evidence="1">Membrane</location>
        <topology evidence="1">Multi-pass membrane protein</topology>
    </subcellularLocation>
</comment>
<dbReference type="PROSITE" id="PS51012">
    <property type="entry name" value="ABC_TM2"/>
    <property type="match status" value="1"/>
</dbReference>
<keyword evidence="3 5" id="KW-1133">Transmembrane helix</keyword>
<keyword evidence="8" id="KW-1185">Reference proteome</keyword>
<dbReference type="GO" id="GO:0140359">
    <property type="term" value="F:ABC-type transporter activity"/>
    <property type="evidence" value="ECO:0007669"/>
    <property type="project" value="InterPro"/>
</dbReference>
<feature type="transmembrane region" description="Helical" evidence="5">
    <location>
        <begin position="172"/>
        <end position="190"/>
    </location>
</feature>
<evidence type="ECO:0000256" key="2">
    <source>
        <dbReference type="ARBA" id="ARBA00022692"/>
    </source>
</evidence>
<dbReference type="InterPro" id="IPR005942">
    <property type="entry name" value="Daunbcin-R_ABC-transpt"/>
</dbReference>
<accession>A0A133U959</accession>
<dbReference type="PRINTS" id="PR00164">
    <property type="entry name" value="ABC2TRNSPORT"/>
</dbReference>
<feature type="transmembrane region" description="Helical" evidence="5">
    <location>
        <begin position="103"/>
        <end position="129"/>
    </location>
</feature>
<feature type="transmembrane region" description="Helical" evidence="5">
    <location>
        <begin position="24"/>
        <end position="46"/>
    </location>
</feature>
<keyword evidence="2 5" id="KW-0812">Transmembrane</keyword>
<name>A0A133U959_9EURY</name>
<protein>
    <submittedName>
        <fullName evidence="7">Multidrug ABC transporter permease</fullName>
    </submittedName>
</protein>
<comment type="caution">
    <text evidence="7">The sequence shown here is derived from an EMBL/GenBank/DDBJ whole genome shotgun (WGS) entry which is preliminary data.</text>
</comment>
<evidence type="ECO:0000256" key="3">
    <source>
        <dbReference type="ARBA" id="ARBA00022989"/>
    </source>
</evidence>